<gene>
    <name evidence="2" type="ORF">ACFSBW_07655</name>
</gene>
<organism evidence="2 3">
    <name type="scientific">Halohasta litorea</name>
    <dbReference type="NCBI Taxonomy" id="869891"/>
    <lineage>
        <taxon>Archaea</taxon>
        <taxon>Methanobacteriati</taxon>
        <taxon>Methanobacteriota</taxon>
        <taxon>Stenosarchaea group</taxon>
        <taxon>Halobacteria</taxon>
        <taxon>Halobacteriales</taxon>
        <taxon>Haloferacaceae</taxon>
        <taxon>Halohasta</taxon>
    </lineage>
</organism>
<evidence type="ECO:0000313" key="2">
    <source>
        <dbReference type="EMBL" id="MFD1641747.1"/>
    </source>
</evidence>
<dbReference type="RefSeq" id="WP_256396654.1">
    <property type="nucleotide sequence ID" value="NZ_JANHDJ010000005.1"/>
</dbReference>
<dbReference type="AlphaFoldDB" id="A0ABD6D6S8"/>
<feature type="region of interest" description="Disordered" evidence="1">
    <location>
        <begin position="103"/>
        <end position="123"/>
    </location>
</feature>
<sequence length="149" mass="17319">MTGTDDRVGSANEGSGAPIDFERLAVIKERFGSDRRFRRIDEQPEFAPDRLVCVYDPKFYPESVQTSRLEIAWYENGDFSLHYHEDHGDDAFDHRWDRHPSTHNTLDHIHPGPDAPTPGTDATHPRDWRDVLSMALNEIENRQRGFWTE</sequence>
<evidence type="ECO:0000256" key="1">
    <source>
        <dbReference type="SAM" id="MobiDB-lite"/>
    </source>
</evidence>
<protein>
    <submittedName>
        <fullName evidence="2">Uncharacterized protein</fullName>
    </submittedName>
</protein>
<proteinExistence type="predicted"/>
<comment type="caution">
    <text evidence="2">The sequence shown here is derived from an EMBL/GenBank/DDBJ whole genome shotgun (WGS) entry which is preliminary data.</text>
</comment>
<name>A0ABD6D6S8_9EURY</name>
<dbReference type="InterPro" id="IPR045397">
    <property type="entry name" value="TumE-like"/>
</dbReference>
<dbReference type="Proteomes" id="UP001597052">
    <property type="component" value="Unassembled WGS sequence"/>
</dbReference>
<accession>A0ABD6D6S8</accession>
<dbReference type="EMBL" id="JBHUDM010000002">
    <property type="protein sequence ID" value="MFD1641747.1"/>
    <property type="molecule type" value="Genomic_DNA"/>
</dbReference>
<reference evidence="2 3" key="1">
    <citation type="journal article" date="2019" name="Int. J. Syst. Evol. Microbiol.">
        <title>The Global Catalogue of Microorganisms (GCM) 10K type strain sequencing project: providing services to taxonomists for standard genome sequencing and annotation.</title>
        <authorList>
            <consortium name="The Broad Institute Genomics Platform"/>
            <consortium name="The Broad Institute Genome Sequencing Center for Infectious Disease"/>
            <person name="Wu L."/>
            <person name="Ma J."/>
        </authorList>
    </citation>
    <scope>NUCLEOTIDE SEQUENCE [LARGE SCALE GENOMIC DNA]</scope>
    <source>
        <strain evidence="2 3">CGMCC 1.10593</strain>
    </source>
</reference>
<evidence type="ECO:0000313" key="3">
    <source>
        <dbReference type="Proteomes" id="UP001597052"/>
    </source>
</evidence>
<dbReference type="Pfam" id="PF20126">
    <property type="entry name" value="TumE"/>
    <property type="match status" value="1"/>
</dbReference>
<keyword evidence="3" id="KW-1185">Reference proteome</keyword>